<evidence type="ECO:0000256" key="5">
    <source>
        <dbReference type="ARBA" id="ARBA00047942"/>
    </source>
</evidence>
<dbReference type="GO" id="GO:0032259">
    <property type="term" value="P:methylation"/>
    <property type="evidence" value="ECO:0007669"/>
    <property type="project" value="UniProtKB-KW"/>
</dbReference>
<dbReference type="AlphaFoldDB" id="A0A2Z4FPY4"/>
<dbReference type="PROSITE" id="PS00092">
    <property type="entry name" value="N6_MTASE"/>
    <property type="match status" value="1"/>
</dbReference>
<keyword evidence="8" id="KW-1185">Reference proteome</keyword>
<keyword evidence="4" id="KW-0949">S-adenosyl-L-methionine</keyword>
<dbReference type="PRINTS" id="PR00507">
    <property type="entry name" value="N12N6MTFRASE"/>
</dbReference>
<dbReference type="GO" id="GO:0006304">
    <property type="term" value="P:DNA modification"/>
    <property type="evidence" value="ECO:0007669"/>
    <property type="project" value="InterPro"/>
</dbReference>
<dbReference type="GO" id="GO:0003676">
    <property type="term" value="F:nucleic acid binding"/>
    <property type="evidence" value="ECO:0007669"/>
    <property type="project" value="InterPro"/>
</dbReference>
<evidence type="ECO:0000256" key="4">
    <source>
        <dbReference type="ARBA" id="ARBA00022691"/>
    </source>
</evidence>
<evidence type="ECO:0000313" key="7">
    <source>
        <dbReference type="EMBL" id="AWV90962.1"/>
    </source>
</evidence>
<protein>
    <recommendedName>
        <fullName evidence="1">site-specific DNA-methyltransferase (adenine-specific)</fullName>
        <ecNumber evidence="1">2.1.1.72</ecNumber>
    </recommendedName>
</protein>
<dbReference type="KEGG" id="bsed:DN745_17170"/>
<dbReference type="InterPro" id="IPR002052">
    <property type="entry name" value="DNA_methylase_N6_adenine_CS"/>
</dbReference>
<feature type="domain" description="Type II methyltransferase M.TaqI-like" evidence="6">
    <location>
        <begin position="445"/>
        <end position="758"/>
    </location>
</feature>
<accession>A0A2Z4FPY4</accession>
<organism evidence="7 8">
    <name type="scientific">Bradymonas sediminis</name>
    <dbReference type="NCBI Taxonomy" id="1548548"/>
    <lineage>
        <taxon>Bacteria</taxon>
        <taxon>Deltaproteobacteria</taxon>
        <taxon>Bradymonadales</taxon>
        <taxon>Bradymonadaceae</taxon>
        <taxon>Bradymonas</taxon>
    </lineage>
</organism>
<dbReference type="Pfam" id="PF07669">
    <property type="entry name" value="Eco57I"/>
    <property type="match status" value="1"/>
</dbReference>
<dbReference type="PANTHER" id="PTHR33841">
    <property type="entry name" value="DNA METHYLTRANSFERASE YEEA-RELATED"/>
    <property type="match status" value="1"/>
</dbReference>
<dbReference type="InterPro" id="IPR011639">
    <property type="entry name" value="MethylTrfase_TaqI-like_dom"/>
</dbReference>
<dbReference type="InterPro" id="IPR029063">
    <property type="entry name" value="SAM-dependent_MTases_sf"/>
</dbReference>
<proteinExistence type="predicted"/>
<dbReference type="InterPro" id="IPR050953">
    <property type="entry name" value="N4_N6_ade-DNA_methylase"/>
</dbReference>
<dbReference type="PANTHER" id="PTHR33841:SF1">
    <property type="entry name" value="DNA METHYLTRANSFERASE A"/>
    <property type="match status" value="1"/>
</dbReference>
<evidence type="ECO:0000256" key="2">
    <source>
        <dbReference type="ARBA" id="ARBA00022603"/>
    </source>
</evidence>
<dbReference type="EC" id="2.1.1.72" evidence="1"/>
<dbReference type="Proteomes" id="UP000249799">
    <property type="component" value="Chromosome"/>
</dbReference>
<evidence type="ECO:0000313" key="8">
    <source>
        <dbReference type="Proteomes" id="UP000249799"/>
    </source>
</evidence>
<evidence type="ECO:0000256" key="3">
    <source>
        <dbReference type="ARBA" id="ARBA00022679"/>
    </source>
</evidence>
<gene>
    <name evidence="7" type="ORF">DN745_17170</name>
</gene>
<keyword evidence="3" id="KW-0808">Transferase</keyword>
<comment type="catalytic activity">
    <reaction evidence="5">
        <text>a 2'-deoxyadenosine in DNA + S-adenosyl-L-methionine = an N(6)-methyl-2'-deoxyadenosine in DNA + S-adenosyl-L-homocysteine + H(+)</text>
        <dbReference type="Rhea" id="RHEA:15197"/>
        <dbReference type="Rhea" id="RHEA-COMP:12418"/>
        <dbReference type="Rhea" id="RHEA-COMP:12419"/>
        <dbReference type="ChEBI" id="CHEBI:15378"/>
        <dbReference type="ChEBI" id="CHEBI:57856"/>
        <dbReference type="ChEBI" id="CHEBI:59789"/>
        <dbReference type="ChEBI" id="CHEBI:90615"/>
        <dbReference type="ChEBI" id="CHEBI:90616"/>
        <dbReference type="EC" id="2.1.1.72"/>
    </reaction>
</comment>
<sequence>MGYDTAHGAQISAASFPVWGFDARDAAAFDGVEVLAATPDYRLMRVDDEAGRGDFRTLRRLMCALRRVNPEELVVWWWTRAETLTVALLDTYEDGREFVRRMDIDRGEPDAVSLAQLEALSIADLGDAENADPDVTDRAAMLRRHIGEVLAQERLTREFFDGFTKALDTLCAEMVEGPEDAEDRHDVALATLLRLVFLYFLQIRGALDGDRRFVLRKLREARAQERNFYRSVLRPLFFDALNQPLTSRRASVAALGEFPFLNGGLFEPLPAEHRHPELSWPDAVWAQIIEGLLEHYHFAVEEMEGADEQRAVDPEMLGRVFEGLMYGASRQKSGSFYTPRDVVRKLVDEAVGGYLSDTTALSPAQIHAMLDGHPLAIDGKMRDEVREALSTVRILDPAVGTGAFLLEALQVLRRCHFALDGEDAAARGADPLAEYRHVRGLIHRHLFGVDIQHTAVRLCELRLWLSLLTTLPKMPIEGLPPLPNLSHKVCVGNSLLSPSDLLKLRSGRSAFASAELLGQESDGQTVREMLAKLEQTQRAYLTAHGAPKLRVRAELAELEASIQQAILAARRGKLAASLVPLDQLGASQDLFGDDVELTHEQDAEHRDLSAQIEAIDTASEALKAGRVSSLSFDYATRFGQLLEEGGFDIIITNPPWVRAQNIDAAHADVLRSRYACQRRGLWAGAKKAGIRAPFGPQVDLAALFLERSLELLRPGGRLCGLVPAKLFRSLHGAALRAQLAQHAIVALEDFSDGSRRIFDATVYPAMLHLQKRETPKPIGRASRRDSLRARAIREPSPMQLTVWRGDLATSWRSEPSALFAASNQPGAPWLLAEPRVLSLFERMRAVSETLGEVPALQPSRGLFTGCNEVFIHDEAETLQLLAEDVEAFSRPVLSGRDVRPWSVETPRRILWPYDPALELRDDLPQSLRVHFEKHAGELKSRSDYRADKPLWQMFRVKGALCKPKVVWRDLSPKLEAALAPADVLPLNTVYFISLDDERRARLFAALLNSAPMRAMAYALAERARGGWRRHFAWVMRLLPVPRRFVEFINGKDDLDLLAFEQELRERPAPWDATPRLDHFAGELFGLKPAEVDYLRAWRCGEEVA</sequence>
<name>A0A2Z4FPY4_9DELT</name>
<evidence type="ECO:0000259" key="6">
    <source>
        <dbReference type="Pfam" id="PF07669"/>
    </source>
</evidence>
<dbReference type="EMBL" id="CP030032">
    <property type="protein sequence ID" value="AWV90962.1"/>
    <property type="molecule type" value="Genomic_DNA"/>
</dbReference>
<keyword evidence="2" id="KW-0489">Methyltransferase</keyword>
<dbReference type="SUPFAM" id="SSF53335">
    <property type="entry name" value="S-adenosyl-L-methionine-dependent methyltransferases"/>
    <property type="match status" value="1"/>
</dbReference>
<dbReference type="GO" id="GO:0009007">
    <property type="term" value="F:site-specific DNA-methyltransferase (adenine-specific) activity"/>
    <property type="evidence" value="ECO:0007669"/>
    <property type="project" value="UniProtKB-EC"/>
</dbReference>
<dbReference type="Gene3D" id="3.40.50.150">
    <property type="entry name" value="Vaccinia Virus protein VP39"/>
    <property type="match status" value="2"/>
</dbReference>
<dbReference type="OrthoDB" id="9761012at2"/>
<reference evidence="7 8" key="1">
    <citation type="submission" date="2018-06" db="EMBL/GenBank/DDBJ databases">
        <title>Lujinxingia sediminis gen. nov. sp. nov., a new facultative anaerobic member of the class Deltaproteobacteria, and proposal of Lujinxingaceae fam. nov.</title>
        <authorList>
            <person name="Guo L.-Y."/>
            <person name="Li C.-M."/>
            <person name="Wang S."/>
            <person name="Du Z.-J."/>
        </authorList>
    </citation>
    <scope>NUCLEOTIDE SEQUENCE [LARGE SCALE GENOMIC DNA]</scope>
    <source>
        <strain evidence="7 8">FA350</strain>
    </source>
</reference>
<evidence type="ECO:0000256" key="1">
    <source>
        <dbReference type="ARBA" id="ARBA00011900"/>
    </source>
</evidence>